<feature type="domain" description="Calponin-homology (CH)" evidence="5">
    <location>
        <begin position="1777"/>
        <end position="1884"/>
    </location>
</feature>
<dbReference type="Proteomes" id="UP001152320">
    <property type="component" value="Chromosome 4"/>
</dbReference>
<feature type="compositionally biased region" description="Basic and acidic residues" evidence="4">
    <location>
        <begin position="116"/>
        <end position="134"/>
    </location>
</feature>
<evidence type="ECO:0000259" key="5">
    <source>
        <dbReference type="PROSITE" id="PS50021"/>
    </source>
</evidence>
<feature type="region of interest" description="Disordered" evidence="4">
    <location>
        <begin position="1531"/>
        <end position="1718"/>
    </location>
</feature>
<feature type="compositionally biased region" description="Basic and acidic residues" evidence="4">
    <location>
        <begin position="1347"/>
        <end position="1357"/>
    </location>
</feature>
<feature type="region of interest" description="Disordered" evidence="4">
    <location>
        <begin position="1136"/>
        <end position="1266"/>
    </location>
</feature>
<feature type="compositionally biased region" description="Low complexity" evidence="4">
    <location>
        <begin position="1177"/>
        <end position="1187"/>
    </location>
</feature>
<keyword evidence="1" id="KW-0597">Phosphoprotein</keyword>
<feature type="compositionally biased region" description="Basic and acidic residues" evidence="4">
    <location>
        <begin position="1695"/>
        <end position="1718"/>
    </location>
</feature>
<feature type="compositionally biased region" description="Basic and acidic residues" evidence="4">
    <location>
        <begin position="1142"/>
        <end position="1156"/>
    </location>
</feature>
<feature type="compositionally biased region" description="Basic and acidic residues" evidence="4">
    <location>
        <begin position="1019"/>
        <end position="1057"/>
    </location>
</feature>
<comment type="caution">
    <text evidence="6">The sequence shown here is derived from an EMBL/GenBank/DDBJ whole genome shotgun (WGS) entry which is preliminary data.</text>
</comment>
<feature type="compositionally biased region" description="Basic and acidic residues" evidence="4">
    <location>
        <begin position="1597"/>
        <end position="1609"/>
    </location>
</feature>
<feature type="region of interest" description="Disordered" evidence="4">
    <location>
        <begin position="381"/>
        <end position="452"/>
    </location>
</feature>
<feature type="region of interest" description="Disordered" evidence="4">
    <location>
        <begin position="858"/>
        <end position="879"/>
    </location>
</feature>
<dbReference type="InterPro" id="IPR001715">
    <property type="entry name" value="CH_dom"/>
</dbReference>
<feature type="region of interest" description="Disordered" evidence="4">
    <location>
        <begin position="54"/>
        <end position="151"/>
    </location>
</feature>
<feature type="region of interest" description="Disordered" evidence="4">
    <location>
        <begin position="1317"/>
        <end position="1494"/>
    </location>
</feature>
<feature type="compositionally biased region" description="Basic and acidic residues" evidence="4">
    <location>
        <begin position="259"/>
        <end position="283"/>
    </location>
</feature>
<keyword evidence="2" id="KW-0175">Coiled coil</keyword>
<feature type="compositionally biased region" description="Basic and acidic residues" evidence="4">
    <location>
        <begin position="1371"/>
        <end position="1381"/>
    </location>
</feature>
<feature type="region of interest" description="Disordered" evidence="4">
    <location>
        <begin position="911"/>
        <end position="1120"/>
    </location>
</feature>
<accession>A0A9Q1CD26</accession>
<feature type="compositionally biased region" description="Polar residues" evidence="4">
    <location>
        <begin position="1553"/>
        <end position="1564"/>
    </location>
</feature>
<feature type="compositionally biased region" description="Basic and acidic residues" evidence="4">
    <location>
        <begin position="294"/>
        <end position="310"/>
    </location>
</feature>
<dbReference type="PANTHER" id="PTHR23167:SF88">
    <property type="entry name" value="CALPONIN-HOMOLOGY (CH) DOMAIN-CONTAINING PROTEIN"/>
    <property type="match status" value="1"/>
</dbReference>
<comment type="similarity">
    <text evidence="3">Belongs to the smoothelin family.</text>
</comment>
<evidence type="ECO:0000256" key="2">
    <source>
        <dbReference type="ARBA" id="ARBA00023054"/>
    </source>
</evidence>
<feature type="compositionally biased region" description="Basic and acidic residues" evidence="4">
    <location>
        <begin position="646"/>
        <end position="671"/>
    </location>
</feature>
<dbReference type="EMBL" id="JAIZAY010000004">
    <property type="protein sequence ID" value="KAJ8042711.1"/>
    <property type="molecule type" value="Genomic_DNA"/>
</dbReference>
<organism evidence="6 7">
    <name type="scientific">Holothuria leucospilota</name>
    <name type="common">Black long sea cucumber</name>
    <name type="synonym">Mertensiothuria leucospilota</name>
    <dbReference type="NCBI Taxonomy" id="206669"/>
    <lineage>
        <taxon>Eukaryota</taxon>
        <taxon>Metazoa</taxon>
        <taxon>Echinodermata</taxon>
        <taxon>Eleutherozoa</taxon>
        <taxon>Echinozoa</taxon>
        <taxon>Holothuroidea</taxon>
        <taxon>Aspidochirotacea</taxon>
        <taxon>Aspidochirotida</taxon>
        <taxon>Holothuriidae</taxon>
        <taxon>Holothuria</taxon>
    </lineage>
</organism>
<proteinExistence type="inferred from homology"/>
<name>A0A9Q1CD26_HOLLE</name>
<evidence type="ECO:0000256" key="3">
    <source>
        <dbReference type="ARBA" id="ARBA00061655"/>
    </source>
</evidence>
<feature type="compositionally biased region" description="Basic and acidic residues" evidence="4">
    <location>
        <begin position="1389"/>
        <end position="1402"/>
    </location>
</feature>
<feature type="compositionally biased region" description="Basic and acidic residues" evidence="4">
    <location>
        <begin position="921"/>
        <end position="941"/>
    </location>
</feature>
<dbReference type="FunFam" id="1.10.418.10:FF:000009">
    <property type="entry name" value="smoothelin isoform X2"/>
    <property type="match status" value="1"/>
</dbReference>
<protein>
    <submittedName>
        <fullName evidence="6">Smoothelin</fullName>
    </submittedName>
</protein>
<dbReference type="SMART" id="SM00033">
    <property type="entry name" value="CH"/>
    <property type="match status" value="1"/>
</dbReference>
<feature type="compositionally biased region" description="Basic and acidic residues" evidence="4">
    <location>
        <begin position="383"/>
        <end position="399"/>
    </location>
</feature>
<evidence type="ECO:0000313" key="7">
    <source>
        <dbReference type="Proteomes" id="UP001152320"/>
    </source>
</evidence>
<feature type="compositionally biased region" description="Acidic residues" evidence="4">
    <location>
        <begin position="311"/>
        <end position="320"/>
    </location>
</feature>
<evidence type="ECO:0000256" key="4">
    <source>
        <dbReference type="SAM" id="MobiDB-lite"/>
    </source>
</evidence>
<keyword evidence="7" id="KW-1185">Reference proteome</keyword>
<evidence type="ECO:0000256" key="1">
    <source>
        <dbReference type="ARBA" id="ARBA00022553"/>
    </source>
</evidence>
<dbReference type="InterPro" id="IPR036872">
    <property type="entry name" value="CH_dom_sf"/>
</dbReference>
<dbReference type="InterPro" id="IPR022189">
    <property type="entry name" value="SMTN"/>
</dbReference>
<feature type="compositionally biased region" description="Polar residues" evidence="4">
    <location>
        <begin position="696"/>
        <end position="711"/>
    </location>
</feature>
<dbReference type="Pfam" id="PF12510">
    <property type="entry name" value="Smoothelin"/>
    <property type="match status" value="2"/>
</dbReference>
<sequence length="1892" mass="209925">MDKGGSAVVLSASQTVASKIPASLNGLNESQLRALLETTFNFEERLAIRRAIRQQRKKSVESQEASRTTTENTASHLQKDSSQARTRLSKSNGKVQHKSDGKSSARTLSTSNGHNLEVKTAFRSDETDKSDKRNVQTTHGSGKASLDSYSSAGKTEQRICEHVGLESGKLDQNRVFKKEENELDLKMDDVESKNLKNISLKDTVSAGKELKEYVREIESEHEHGKRENGKEMPDLVKHDKEQKKEDVSFPNDMENDSGCEEKKERSDEETLQKDDNEKGREIGKSGVDLEADVELSHRLIEVHIDDKDDAEKELEEEDSQDALSSQMKESHQMSNPVGRLIEKEETEVEETANKEENEAGDVLLSQDDCCLESEKIGLSVPEITEKIPSHRTEDSHVESETEGSLKASERIVEVVGHQLVGSRQDDDGDAVSKKDCNSNETGPKEKEEKVKEKAKECETELVEFQKDNTPSSNSHKKKDLSILSLELGLEEKGETSELQKTKEVTDEGYLGTLERIDDNVVTELSDETISHGSEKETQQVCDSTKKIRSIDSGSKGKARTLSGEQGESYRTVGSEGVNRFTDDEIKGKIEATSSGKEKGLQGISKSDKSESVETESEGKDRTTSSGREEQPVGTCEGSAKTSFIDSESKDKDRDPSSEGEKEPQGISEKSEISMSIETESEGKNKTSLSGRDEQLLGTSESSAKTRFISSETKGKDRITSSGRQGVPQGSPEKSEISRSIETESEVKEKTALSEKEPQKTTTSREKITFVETETDGKETTSSERQKAFEEEEKQELKLEDINDESVLRKMLDNNFDFEERRKIRAAIRALKKKQQSQSTPEKKIVQQSYLNLQNSSWKSGRNTAVSKTNASPKVVTNSGRKLNLGKQSSLEKELPKCYAKSNLASRKEAELIIDDQTNASHKRDTLSATKDEEVSEERLSSREILIPSVLEKPQPFNSSSSSSSCTNLKEQSNRKVPNETVKVECTHEDERNRARQRRREWQKSLLRSYEDPEISPLEGDVKQGEERREKGITNGNKNKEVDRMRSKTDLKTEEAFSKRQFVKLQSQEDDDNASVKSESSFYSKGTKSSSIESSDQSVEISNESPSGQMSETDVSEGAIEVTTQIDTVICGDTVLQEGSQAGEEKSAIRSKDRTFKSDTGSSKSTDGVRKLAETKQSSFSSRSSSSSEVENENGETPEHSKKSVIVHDVVRVEIKKREDLKGQEDVVSDEKSKESMKESEGIKEEKPLSLKGENQDKVKEERSTFISSRWREPKKANFKDLRKQFLSGFEKQKEEKKEDRVLKGVKGRVSQAALLFNSPSSCSSSPQPLSSEACTPKRGSSSTYLRTSDRGITDQKLEGNSTRRFSSEFSLSDKRKNKAETKSSLQVDSNKDEETSLNKGVEESPSTSIYMTPVGTPGSPDIFYTPKEAMDGTPANLGDSASVSKPSEVGEQSLLHSKRMTVVEGDQHRKKVKVEAGKLSSEETPQTQETDTTMAPTVEQITDETTLEKMLEEATIFEDRKKIRARLRELRKQKRGDADASTVTTERKRTRASALTVNTTQQSSENKEVKPVGTTALSPVSPAAKTVRTDSNLANDHSTKVVETDDGKTKTMTMTSVKTAPGAKSTQVTTMSKTDDGAGTKAASVKQETTTTKVETSSDGTKTSFSKTTTSTFSSSSSSSTDKPATGKPQSKFQMELEEKRKKRAEQQKADEAKWKADQEARRKAAYEKKKKEEAEAAKKKANLMDKFGGKATTVGPAGPKKTVAGGSTRMMAQNPATIKAKLLEWAKRCTRGYANVKIENFSGSWCDGMAFCAVIHSYFPDAFDFNSLDPNNRRHNFDLAFNTAEKYADIYPLLETDDMIMMKNKPDWKCVFTYVQALYRGLHKATGQVPA</sequence>
<feature type="compositionally biased region" description="Basic and acidic residues" evidence="4">
    <location>
        <begin position="680"/>
        <end position="694"/>
    </location>
</feature>
<dbReference type="PANTHER" id="PTHR23167">
    <property type="entry name" value="CALPONIN HOMOLOGY DOMAIN-CONTAINING PROTEIN DDB_G0272472-RELATED"/>
    <property type="match status" value="1"/>
</dbReference>
<dbReference type="Pfam" id="PF00307">
    <property type="entry name" value="CH"/>
    <property type="match status" value="1"/>
</dbReference>
<feature type="compositionally biased region" description="Polar residues" evidence="4">
    <location>
        <begin position="321"/>
        <end position="335"/>
    </location>
</feature>
<feature type="compositionally biased region" description="Basic and acidic residues" evidence="4">
    <location>
        <begin position="430"/>
        <end position="452"/>
    </location>
</feature>
<dbReference type="InterPro" id="IPR050540">
    <property type="entry name" value="F-actin_Monoox_Mical"/>
</dbReference>
<dbReference type="Gene3D" id="1.10.418.10">
    <property type="entry name" value="Calponin-like domain"/>
    <property type="match status" value="1"/>
</dbReference>
<feature type="compositionally biased region" description="Polar residues" evidence="4">
    <location>
        <begin position="1358"/>
        <end position="1370"/>
    </location>
</feature>
<dbReference type="PROSITE" id="PS50021">
    <property type="entry name" value="CH"/>
    <property type="match status" value="1"/>
</dbReference>
<feature type="compositionally biased region" description="Polar residues" evidence="4">
    <location>
        <begin position="62"/>
        <end position="94"/>
    </location>
</feature>
<feature type="compositionally biased region" description="Polar residues" evidence="4">
    <location>
        <begin position="104"/>
        <end position="114"/>
    </location>
</feature>
<evidence type="ECO:0000313" key="6">
    <source>
        <dbReference type="EMBL" id="KAJ8042711.1"/>
    </source>
</evidence>
<feature type="compositionally biased region" description="Basic and acidic residues" evidence="4">
    <location>
        <begin position="580"/>
        <end position="630"/>
    </location>
</feature>
<feature type="compositionally biased region" description="Basic and acidic residues" evidence="4">
    <location>
        <begin position="732"/>
        <end position="795"/>
    </location>
</feature>
<feature type="region of interest" description="Disordered" evidence="4">
    <location>
        <begin position="218"/>
        <end position="364"/>
    </location>
</feature>
<feature type="compositionally biased region" description="Low complexity" evidence="4">
    <location>
        <begin position="1644"/>
        <end position="1682"/>
    </location>
</feature>
<gene>
    <name evidence="6" type="ORF">HOLleu_09544</name>
</gene>
<feature type="compositionally biased region" description="Low complexity" evidence="4">
    <location>
        <begin position="1482"/>
        <end position="1493"/>
    </location>
</feature>
<feature type="compositionally biased region" description="Basic and acidic residues" evidence="4">
    <location>
        <begin position="1208"/>
        <end position="1266"/>
    </location>
</feature>
<feature type="compositionally biased region" description="Basic and acidic residues" evidence="4">
    <location>
        <begin position="528"/>
        <end position="549"/>
    </location>
</feature>
<dbReference type="OrthoDB" id="10017054at2759"/>
<reference evidence="6" key="1">
    <citation type="submission" date="2021-10" db="EMBL/GenBank/DDBJ databases">
        <title>Tropical sea cucumber genome reveals ecological adaptation and Cuvierian tubules defense mechanism.</title>
        <authorList>
            <person name="Chen T."/>
        </authorList>
    </citation>
    <scope>NUCLEOTIDE SEQUENCE</scope>
    <source>
        <strain evidence="6">Nanhai2018</strain>
        <tissue evidence="6">Muscle</tissue>
    </source>
</reference>
<feature type="compositionally biased region" description="Polar residues" evidence="4">
    <location>
        <begin position="1102"/>
        <end position="1112"/>
    </location>
</feature>
<dbReference type="CDD" id="cd21200">
    <property type="entry name" value="CH_SMTN-like"/>
    <property type="match status" value="1"/>
</dbReference>
<feature type="region of interest" description="Disordered" evidence="4">
    <location>
        <begin position="525"/>
        <end position="795"/>
    </location>
</feature>
<feature type="compositionally biased region" description="Basic and acidic residues" evidence="4">
    <location>
        <begin position="971"/>
        <end position="993"/>
    </location>
</feature>
<feature type="compositionally biased region" description="Low complexity" evidence="4">
    <location>
        <begin position="1318"/>
        <end position="1331"/>
    </location>
</feature>
<dbReference type="SUPFAM" id="SSF47576">
    <property type="entry name" value="Calponin-homology domain, CH-domain"/>
    <property type="match status" value="1"/>
</dbReference>
<feature type="compositionally biased region" description="Basic and acidic residues" evidence="4">
    <location>
        <begin position="218"/>
        <end position="247"/>
    </location>
</feature>
<feature type="compositionally biased region" description="Low complexity" evidence="4">
    <location>
        <begin position="1077"/>
        <end position="1101"/>
    </location>
</feature>